<feature type="region of interest" description="Disordered" evidence="1">
    <location>
        <begin position="37"/>
        <end position="119"/>
    </location>
</feature>
<evidence type="ECO:0000256" key="1">
    <source>
        <dbReference type="SAM" id="MobiDB-lite"/>
    </source>
</evidence>
<gene>
    <name evidence="2" type="ORF">KZJ38_05035</name>
</gene>
<reference evidence="2 3" key="1">
    <citation type="submission" date="2021-07" db="EMBL/GenBank/DDBJ databases">
        <title>Paraburkholderia edwinii protects Aspergillus sp. from phenazines by acting as a toxin sponge.</title>
        <authorList>
            <person name="Dahlstrom K.M."/>
            <person name="Newman D.K."/>
        </authorList>
    </citation>
    <scope>NUCLEOTIDE SEQUENCE [LARGE SCALE GENOMIC DNA]</scope>
    <source>
        <strain evidence="2 3">Pe01</strain>
    </source>
</reference>
<feature type="compositionally biased region" description="Pro residues" evidence="1">
    <location>
        <begin position="103"/>
        <end position="119"/>
    </location>
</feature>
<dbReference type="RefSeq" id="WP_219799066.1">
    <property type="nucleotide sequence ID" value="NZ_CP080095.1"/>
</dbReference>
<feature type="compositionally biased region" description="Low complexity" evidence="1">
    <location>
        <begin position="60"/>
        <end position="83"/>
    </location>
</feature>
<dbReference type="Proteomes" id="UP000826462">
    <property type="component" value="Chromosome 1"/>
</dbReference>
<name>A0ABX8UN16_9BURK</name>
<accession>A0ABX8UN16</accession>
<proteinExistence type="predicted"/>
<evidence type="ECO:0000313" key="2">
    <source>
        <dbReference type="EMBL" id="QYD69727.1"/>
    </source>
</evidence>
<organism evidence="2 3">
    <name type="scientific">Paraburkholderia edwinii</name>
    <dbReference type="NCBI Taxonomy" id="2861782"/>
    <lineage>
        <taxon>Bacteria</taxon>
        <taxon>Pseudomonadati</taxon>
        <taxon>Pseudomonadota</taxon>
        <taxon>Betaproteobacteria</taxon>
        <taxon>Burkholderiales</taxon>
        <taxon>Burkholderiaceae</taxon>
        <taxon>Paraburkholderia</taxon>
    </lineage>
</organism>
<keyword evidence="3" id="KW-1185">Reference proteome</keyword>
<dbReference type="EMBL" id="CP080095">
    <property type="protein sequence ID" value="QYD69727.1"/>
    <property type="molecule type" value="Genomic_DNA"/>
</dbReference>
<sequence length="202" mass="21309">MKGVDVRSMNISRPVQGLLVVAAGLAAFAYWKGHEAPTSMSHERNAPSITASATRAVSRSEAAVPPASDAARAASSGGTASAMPAPPAPAPAMVDVFPSQNWLPPPPPPPPVSAAPPPPPEPPPLPFVVRSLWLDQHGALYVVLNAASKDFMLCAQCDRKGFLRAGDVLLNVYRIESVSDQGVRFLYLPLKRKQQLTFGGGR</sequence>
<evidence type="ECO:0000313" key="3">
    <source>
        <dbReference type="Proteomes" id="UP000826462"/>
    </source>
</evidence>
<protein>
    <submittedName>
        <fullName evidence="2">Uncharacterized protein</fullName>
    </submittedName>
</protein>
<feature type="compositionally biased region" description="Polar residues" evidence="1">
    <location>
        <begin position="47"/>
        <end position="57"/>
    </location>
</feature>